<accession>A0AAW5JQF7</accession>
<evidence type="ECO:0000256" key="1">
    <source>
        <dbReference type="SAM" id="Phobius"/>
    </source>
</evidence>
<feature type="transmembrane region" description="Helical" evidence="1">
    <location>
        <begin position="125"/>
        <end position="146"/>
    </location>
</feature>
<dbReference type="EMBL" id="JANFYS010000003">
    <property type="protein sequence ID" value="MCQ4769370.1"/>
    <property type="molecule type" value="Genomic_DNA"/>
</dbReference>
<keyword evidence="3" id="KW-0482">Metalloprotease</keyword>
<gene>
    <name evidence="3" type="ORF">NE579_02670</name>
</gene>
<dbReference type="PANTHER" id="PTHR36435:SF1">
    <property type="entry name" value="CAAX AMINO TERMINAL PROTEASE FAMILY PROTEIN"/>
    <property type="match status" value="1"/>
</dbReference>
<dbReference type="AlphaFoldDB" id="A0AAW5JQF7"/>
<evidence type="ECO:0000313" key="3">
    <source>
        <dbReference type="EMBL" id="MCQ4769370.1"/>
    </source>
</evidence>
<dbReference type="GO" id="GO:0008237">
    <property type="term" value="F:metallopeptidase activity"/>
    <property type="evidence" value="ECO:0007669"/>
    <property type="project" value="UniProtKB-KW"/>
</dbReference>
<dbReference type="RefSeq" id="WP_256303152.1">
    <property type="nucleotide sequence ID" value="NZ_JANFYS010000003.1"/>
</dbReference>
<dbReference type="PANTHER" id="PTHR36435">
    <property type="entry name" value="SLR1288 PROTEIN"/>
    <property type="match status" value="1"/>
</dbReference>
<sequence>MTSRHRHWRPQLTRSEFYRGWVFFALYILVFPRLMGALQKALGEHWQLLPAEYGLIYYLLAVTLVVLVFWSFLYHGVHILLDWLPENLFAFATGLAGAGVFHFLASRIPLPVEDPFYPLYAEQFAYFPGATVLILVVLTPIVEEVLFRGLMFGSLRKYSRSLGYVVSILVYAFYAAQQYAFTPGNVDLRYLLLMVRYLPMAAALTWSYDNGGSVWTPIFLRMALNGFQLFAAVNGFAR</sequence>
<dbReference type="Proteomes" id="UP001204562">
    <property type="component" value="Unassembled WGS sequence"/>
</dbReference>
<feature type="transmembrane region" description="Helical" evidence="1">
    <location>
        <begin position="158"/>
        <end position="176"/>
    </location>
</feature>
<keyword evidence="1" id="KW-0812">Transmembrane</keyword>
<comment type="caution">
    <text evidence="3">The sequence shown here is derived from an EMBL/GenBank/DDBJ whole genome shotgun (WGS) entry which is preliminary data.</text>
</comment>
<protein>
    <submittedName>
        <fullName evidence="3">CPBP family intramembrane metalloprotease</fullName>
    </submittedName>
</protein>
<keyword evidence="3" id="KW-0645">Protease</keyword>
<dbReference type="InterPro" id="IPR052710">
    <property type="entry name" value="CAAX_protease"/>
</dbReference>
<evidence type="ECO:0000313" key="4">
    <source>
        <dbReference type="Proteomes" id="UP001204562"/>
    </source>
</evidence>
<reference evidence="3" key="1">
    <citation type="submission" date="2022-06" db="EMBL/GenBank/DDBJ databases">
        <title>Isolation of gut microbiota from human fecal samples.</title>
        <authorList>
            <person name="Pamer E.G."/>
            <person name="Barat B."/>
            <person name="Waligurski E."/>
            <person name="Medina S."/>
            <person name="Paddock L."/>
            <person name="Mostad J."/>
        </authorList>
    </citation>
    <scope>NUCLEOTIDE SEQUENCE</scope>
    <source>
        <strain evidence="3">DFI.9.91</strain>
    </source>
</reference>
<evidence type="ECO:0000259" key="2">
    <source>
        <dbReference type="Pfam" id="PF02517"/>
    </source>
</evidence>
<keyword evidence="1" id="KW-1133">Transmembrane helix</keyword>
<proteinExistence type="predicted"/>
<dbReference type="GO" id="GO:0080120">
    <property type="term" value="P:CAAX-box protein maturation"/>
    <property type="evidence" value="ECO:0007669"/>
    <property type="project" value="UniProtKB-ARBA"/>
</dbReference>
<name>A0AAW5JQF7_9FIRM</name>
<feature type="transmembrane region" description="Helical" evidence="1">
    <location>
        <begin position="88"/>
        <end position="105"/>
    </location>
</feature>
<dbReference type="GO" id="GO:0004175">
    <property type="term" value="F:endopeptidase activity"/>
    <property type="evidence" value="ECO:0007669"/>
    <property type="project" value="UniProtKB-ARBA"/>
</dbReference>
<feature type="domain" description="CAAX prenyl protease 2/Lysostaphin resistance protein A-like" evidence="2">
    <location>
        <begin position="131"/>
        <end position="226"/>
    </location>
</feature>
<keyword evidence="1" id="KW-0472">Membrane</keyword>
<organism evidence="3 4">
    <name type="scientific">Intestinimonas massiliensis</name>
    <name type="common">ex Afouda et al. 2020</name>
    <dbReference type="NCBI Taxonomy" id="1673721"/>
    <lineage>
        <taxon>Bacteria</taxon>
        <taxon>Bacillati</taxon>
        <taxon>Bacillota</taxon>
        <taxon>Clostridia</taxon>
        <taxon>Eubacteriales</taxon>
        <taxon>Intestinimonas</taxon>
    </lineage>
</organism>
<feature type="transmembrane region" description="Helical" evidence="1">
    <location>
        <begin position="21"/>
        <end position="43"/>
    </location>
</feature>
<feature type="transmembrane region" description="Helical" evidence="1">
    <location>
        <begin position="218"/>
        <end position="237"/>
    </location>
</feature>
<feature type="transmembrane region" description="Helical" evidence="1">
    <location>
        <begin position="55"/>
        <end position="76"/>
    </location>
</feature>
<dbReference type="Pfam" id="PF02517">
    <property type="entry name" value="Rce1-like"/>
    <property type="match status" value="1"/>
</dbReference>
<dbReference type="InterPro" id="IPR003675">
    <property type="entry name" value="Rce1/LyrA-like_dom"/>
</dbReference>
<keyword evidence="3" id="KW-0378">Hydrolase</keyword>